<name>A0A2M7RE59_9BACT</name>
<sequence length="201" mass="24395">MVTKKRNIRPENYYHVYNRAVSRNKLFINEEDYYFWQKKACELRELTKVSILAWSYLPTHYHYLLKEPDYSTIQSCQFKGPVESSISQFISRIENSYTKYLHQKYDHSGVIFQGVYKSINIDNDEYLQYLIYYINLNPLKHRIVDNIDDWSASSHHDYLNQTKNKIVDNDDLISFDDYKLNYNEYLSNYKKLQNKIMKYLP</sequence>
<dbReference type="Gene3D" id="3.30.70.1290">
    <property type="entry name" value="Transposase IS200-like"/>
    <property type="match status" value="1"/>
</dbReference>
<dbReference type="EMBL" id="PFMC01000044">
    <property type="protein sequence ID" value="PIY95035.1"/>
    <property type="molecule type" value="Genomic_DNA"/>
</dbReference>
<evidence type="ECO:0000259" key="1">
    <source>
        <dbReference type="SMART" id="SM01321"/>
    </source>
</evidence>
<dbReference type="GO" id="GO:0003677">
    <property type="term" value="F:DNA binding"/>
    <property type="evidence" value="ECO:0007669"/>
    <property type="project" value="InterPro"/>
</dbReference>
<dbReference type="InterPro" id="IPR002686">
    <property type="entry name" value="Transposase_17"/>
</dbReference>
<accession>A0A2M7RE59</accession>
<evidence type="ECO:0000313" key="3">
    <source>
        <dbReference type="Proteomes" id="UP000228689"/>
    </source>
</evidence>
<dbReference type="AlphaFoldDB" id="A0A2M7RE59"/>
<feature type="domain" description="Transposase IS200-like" evidence="1">
    <location>
        <begin position="9"/>
        <end position="137"/>
    </location>
</feature>
<proteinExistence type="predicted"/>
<dbReference type="SUPFAM" id="SSF143422">
    <property type="entry name" value="Transposase IS200-like"/>
    <property type="match status" value="1"/>
</dbReference>
<comment type="caution">
    <text evidence="2">The sequence shown here is derived from an EMBL/GenBank/DDBJ whole genome shotgun (WGS) entry which is preliminary data.</text>
</comment>
<dbReference type="GO" id="GO:0006313">
    <property type="term" value="P:DNA transposition"/>
    <property type="evidence" value="ECO:0007669"/>
    <property type="project" value="InterPro"/>
</dbReference>
<evidence type="ECO:0000313" key="2">
    <source>
        <dbReference type="EMBL" id="PIY95035.1"/>
    </source>
</evidence>
<dbReference type="InterPro" id="IPR036515">
    <property type="entry name" value="Transposase_17_sf"/>
</dbReference>
<dbReference type="GO" id="GO:0004803">
    <property type="term" value="F:transposase activity"/>
    <property type="evidence" value="ECO:0007669"/>
    <property type="project" value="InterPro"/>
</dbReference>
<dbReference type="PANTHER" id="PTHR34322">
    <property type="entry name" value="TRANSPOSASE, Y1_TNP DOMAIN-CONTAINING"/>
    <property type="match status" value="1"/>
</dbReference>
<dbReference type="Proteomes" id="UP000228689">
    <property type="component" value="Unassembled WGS sequence"/>
</dbReference>
<dbReference type="PANTHER" id="PTHR34322:SF2">
    <property type="entry name" value="TRANSPOSASE IS200-LIKE DOMAIN-CONTAINING PROTEIN"/>
    <property type="match status" value="1"/>
</dbReference>
<protein>
    <recommendedName>
        <fullName evidence="1">Transposase IS200-like domain-containing protein</fullName>
    </recommendedName>
</protein>
<gene>
    <name evidence="2" type="ORF">COY67_01560</name>
</gene>
<organism evidence="2 3">
    <name type="scientific">Candidatus Komeilibacteria bacterium CG_4_10_14_0_8_um_filter_37_78</name>
    <dbReference type="NCBI Taxonomy" id="1974471"/>
    <lineage>
        <taxon>Bacteria</taxon>
        <taxon>Candidatus Komeiliibacteriota</taxon>
    </lineage>
</organism>
<dbReference type="SMART" id="SM01321">
    <property type="entry name" value="Y1_Tnp"/>
    <property type="match status" value="1"/>
</dbReference>
<reference evidence="3" key="1">
    <citation type="submission" date="2017-09" db="EMBL/GenBank/DDBJ databases">
        <title>Depth-based differentiation of microbial function through sediment-hosted aquifers and enrichment of novel symbionts in the deep terrestrial subsurface.</title>
        <authorList>
            <person name="Probst A.J."/>
            <person name="Ladd B."/>
            <person name="Jarett J.K."/>
            <person name="Geller-Mcgrath D.E."/>
            <person name="Sieber C.M.K."/>
            <person name="Emerson J.B."/>
            <person name="Anantharaman K."/>
            <person name="Thomas B.C."/>
            <person name="Malmstrom R."/>
            <person name="Stieglmeier M."/>
            <person name="Klingl A."/>
            <person name="Woyke T."/>
            <person name="Ryan C.M."/>
            <person name="Banfield J.F."/>
        </authorList>
    </citation>
    <scope>NUCLEOTIDE SEQUENCE [LARGE SCALE GENOMIC DNA]</scope>
</reference>